<evidence type="ECO:0000313" key="3">
    <source>
        <dbReference type="EMBL" id="GGY84681.1"/>
    </source>
</evidence>
<keyword evidence="1" id="KW-0732">Signal</keyword>
<dbReference type="InterPro" id="IPR036514">
    <property type="entry name" value="SGNH_hydro_sf"/>
</dbReference>
<accession>A0AA88C812</accession>
<comment type="caution">
    <text evidence="3">The sequence shown here is derived from an EMBL/GenBank/DDBJ whole genome shotgun (WGS) entry which is preliminary data.</text>
</comment>
<dbReference type="InterPro" id="IPR053140">
    <property type="entry name" value="GDSL_Rv0518-like"/>
</dbReference>
<reference evidence="3" key="2">
    <citation type="submission" date="2022-12" db="EMBL/GenBank/DDBJ databases">
        <authorList>
            <person name="Sun Q."/>
            <person name="Kim S."/>
        </authorList>
    </citation>
    <scope>NUCLEOTIDE SEQUENCE</scope>
    <source>
        <strain evidence="3">KCTC 12344</strain>
    </source>
</reference>
<dbReference type="Pfam" id="PF13472">
    <property type="entry name" value="Lipase_GDSL_2"/>
    <property type="match status" value="1"/>
</dbReference>
<dbReference type="Gene3D" id="3.40.50.1110">
    <property type="entry name" value="SGNH hydrolase"/>
    <property type="match status" value="1"/>
</dbReference>
<dbReference type="AlphaFoldDB" id="A0AA88C812"/>
<dbReference type="EMBL" id="BMWW01000002">
    <property type="protein sequence ID" value="GGY84681.1"/>
    <property type="molecule type" value="Genomic_DNA"/>
</dbReference>
<gene>
    <name evidence="3" type="ORF">GCM10007388_17290</name>
</gene>
<sequence>MQNRLPGTRHMRRHALGAWLAGMALAAGAAAQPPNTSPAPHWVASWGAAQQIPEHHNELAPQYWRDATLRQIVHTSLGGERLRVRVSNAFGTEPLVVDGAGIALARAPGDAAIDPGSTRTLTFDGRASVTIPAGGEYYSDPVALTHKAGADLAISLYFKDAPARQTGHPGSRATSFVGGGNQVAAATLDEPTKVEHWYALADVEVQAPRGTRAVVAIGDSITDGNGATTDGNNRWPDLLAGRLRAAKTPMGVVNAGIGGGRMLRDGLGPNLVSRFERDVLGRAGVTHAVVMIGVNDLGGLHRNKPDDPAARARMLEDLRLAHRQLVERAHAQGVCVIGGTITPYAGSDYYKPAPVNEADRRQLNDWIRSAGVFDGVADFDAALRDPARPELIRKEYDKGDGLHPSPAGMRALAEAVPLAALRKCAYAPGSAR</sequence>
<evidence type="ECO:0000259" key="2">
    <source>
        <dbReference type="Pfam" id="PF13472"/>
    </source>
</evidence>
<proteinExistence type="predicted"/>
<dbReference type="InterPro" id="IPR013830">
    <property type="entry name" value="SGNH_hydro"/>
</dbReference>
<name>A0AA88C812_9BURK</name>
<dbReference type="CDD" id="cd01830">
    <property type="entry name" value="XynE_like"/>
    <property type="match status" value="1"/>
</dbReference>
<dbReference type="SUPFAM" id="SSF52266">
    <property type="entry name" value="SGNH hydrolase"/>
    <property type="match status" value="1"/>
</dbReference>
<organism evidence="3 4">
    <name type="scientific">Pseudoduganella plicata</name>
    <dbReference type="NCBI Taxonomy" id="321984"/>
    <lineage>
        <taxon>Bacteria</taxon>
        <taxon>Pseudomonadati</taxon>
        <taxon>Pseudomonadota</taxon>
        <taxon>Betaproteobacteria</taxon>
        <taxon>Burkholderiales</taxon>
        <taxon>Oxalobacteraceae</taxon>
        <taxon>Telluria group</taxon>
        <taxon>Pseudoduganella</taxon>
    </lineage>
</organism>
<evidence type="ECO:0000256" key="1">
    <source>
        <dbReference type="SAM" id="SignalP"/>
    </source>
</evidence>
<evidence type="ECO:0000313" key="4">
    <source>
        <dbReference type="Proteomes" id="UP000619512"/>
    </source>
</evidence>
<feature type="chain" id="PRO_5041679268" description="SGNH hydrolase-type esterase domain-containing protein" evidence="1">
    <location>
        <begin position="30"/>
        <end position="432"/>
    </location>
</feature>
<dbReference type="PANTHER" id="PTHR43784:SF2">
    <property type="entry name" value="GDSL-LIKE LIPASE_ACYLHYDROLASE, PUTATIVE (AFU_ORTHOLOGUE AFUA_2G00820)-RELATED"/>
    <property type="match status" value="1"/>
</dbReference>
<protein>
    <recommendedName>
        <fullName evidence="2">SGNH hydrolase-type esterase domain-containing protein</fullName>
    </recommendedName>
</protein>
<dbReference type="GO" id="GO:0016788">
    <property type="term" value="F:hydrolase activity, acting on ester bonds"/>
    <property type="evidence" value="ECO:0007669"/>
    <property type="project" value="UniProtKB-ARBA"/>
</dbReference>
<dbReference type="RefSeq" id="WP_229466262.1">
    <property type="nucleotide sequence ID" value="NZ_BMWW01000002.1"/>
</dbReference>
<feature type="signal peptide" evidence="1">
    <location>
        <begin position="1"/>
        <end position="29"/>
    </location>
</feature>
<dbReference type="PANTHER" id="PTHR43784">
    <property type="entry name" value="GDSL-LIKE LIPASE/ACYLHYDROLASE, PUTATIVE (AFU_ORTHOLOGUE AFUA_2G00820)-RELATED"/>
    <property type="match status" value="1"/>
</dbReference>
<reference evidence="3" key="1">
    <citation type="journal article" date="2014" name="Int. J. Syst. Evol. Microbiol.">
        <title>Complete genome sequence of Corynebacterium casei LMG S-19264T (=DSM 44701T), isolated from a smear-ripened cheese.</title>
        <authorList>
            <consortium name="US DOE Joint Genome Institute (JGI-PGF)"/>
            <person name="Walter F."/>
            <person name="Albersmeier A."/>
            <person name="Kalinowski J."/>
            <person name="Ruckert C."/>
        </authorList>
    </citation>
    <scope>NUCLEOTIDE SEQUENCE</scope>
    <source>
        <strain evidence="3">KCTC 12344</strain>
    </source>
</reference>
<dbReference type="Proteomes" id="UP000619512">
    <property type="component" value="Unassembled WGS sequence"/>
</dbReference>
<feature type="domain" description="SGNH hydrolase-type esterase" evidence="2">
    <location>
        <begin position="216"/>
        <end position="411"/>
    </location>
</feature>